<protein>
    <submittedName>
        <fullName evidence="2">Uncharacterized protein</fullName>
    </submittedName>
</protein>
<dbReference type="EMBL" id="JBBPDW010000002">
    <property type="protein sequence ID" value="KAK7555867.1"/>
    <property type="molecule type" value="Genomic_DNA"/>
</dbReference>
<gene>
    <name evidence="2" type="ORF">IWX46DRAFT_143312</name>
</gene>
<proteinExistence type="predicted"/>
<evidence type="ECO:0000313" key="2">
    <source>
        <dbReference type="EMBL" id="KAK7555867.1"/>
    </source>
</evidence>
<organism evidence="2 3">
    <name type="scientific">Phyllosticta citricarpa</name>
    <dbReference type="NCBI Taxonomy" id="55181"/>
    <lineage>
        <taxon>Eukaryota</taxon>
        <taxon>Fungi</taxon>
        <taxon>Dikarya</taxon>
        <taxon>Ascomycota</taxon>
        <taxon>Pezizomycotina</taxon>
        <taxon>Dothideomycetes</taxon>
        <taxon>Dothideomycetes incertae sedis</taxon>
        <taxon>Botryosphaeriales</taxon>
        <taxon>Phyllostictaceae</taxon>
        <taxon>Phyllosticta</taxon>
    </lineage>
</organism>
<comment type="caution">
    <text evidence="2">The sequence shown here is derived from an EMBL/GenBank/DDBJ whole genome shotgun (WGS) entry which is preliminary data.</text>
</comment>
<dbReference type="Proteomes" id="UP001365128">
    <property type="component" value="Unassembled WGS sequence"/>
</dbReference>
<accession>A0ABR1MQ61</accession>
<feature type="region of interest" description="Disordered" evidence="1">
    <location>
        <begin position="1"/>
        <end position="32"/>
    </location>
</feature>
<keyword evidence="3" id="KW-1185">Reference proteome</keyword>
<feature type="compositionally biased region" description="Polar residues" evidence="1">
    <location>
        <begin position="1"/>
        <end position="10"/>
    </location>
</feature>
<reference evidence="2 3" key="1">
    <citation type="submission" date="2024-04" db="EMBL/GenBank/DDBJ databases">
        <title>Phyllosticta paracitricarpa is synonymous to the EU quarantine fungus P. citricarpa based on phylogenomic analyses.</title>
        <authorList>
            <consortium name="Lawrence Berkeley National Laboratory"/>
            <person name="Van Ingen-Buijs V.A."/>
            <person name="Van Westerhoven A.C."/>
            <person name="Haridas S."/>
            <person name="Skiadas P."/>
            <person name="Martin F."/>
            <person name="Groenewald J.Z."/>
            <person name="Crous P.W."/>
            <person name="Seidl M.F."/>
        </authorList>
    </citation>
    <scope>NUCLEOTIDE SEQUENCE [LARGE SCALE GENOMIC DNA]</scope>
    <source>
        <strain evidence="2 3">CBS 122670</strain>
    </source>
</reference>
<evidence type="ECO:0000256" key="1">
    <source>
        <dbReference type="SAM" id="MobiDB-lite"/>
    </source>
</evidence>
<name>A0ABR1MQ61_9PEZI</name>
<evidence type="ECO:0000313" key="3">
    <source>
        <dbReference type="Proteomes" id="UP001365128"/>
    </source>
</evidence>
<sequence length="211" mass="22676">MSSIKSSRQPSMMAPSGFSTTTNSHGDSPGHRRNCKILIATMTGFQIYRDEAGSRGLALGGRPRHPGNVQNALDNHQGNHRPWGPFQQFLGGNGASFRARRGAFGGGATSGPSGLCRRAANDDQGKHFDSSFCKAALVHIDATQRISRRTGAGIPNRMRRHTPTILLALSKVVAVWASMRVPSRANPTVETCPALVKSFQVCKMEGSGHNR</sequence>
<feature type="compositionally biased region" description="Polar residues" evidence="1">
    <location>
        <begin position="17"/>
        <end position="26"/>
    </location>
</feature>